<comment type="pathway">
    <text evidence="2">Protein modification; protein ubiquitination.</text>
</comment>
<evidence type="ECO:0000256" key="4">
    <source>
        <dbReference type="ARBA" id="ARBA00022679"/>
    </source>
</evidence>
<dbReference type="Gene3D" id="3.30.2160.10">
    <property type="entry name" value="Hect, E3 ligase catalytic domain"/>
    <property type="match status" value="1"/>
</dbReference>
<dbReference type="InterPro" id="IPR050409">
    <property type="entry name" value="E3_ubiq-protein_ligase"/>
</dbReference>
<name>A0AAN8SQV1_SOLBU</name>
<evidence type="ECO:0000256" key="3">
    <source>
        <dbReference type="ARBA" id="ARBA00012485"/>
    </source>
</evidence>
<dbReference type="PANTHER" id="PTHR11254:SF430">
    <property type="entry name" value="E3 UBIQUITIN-PROTEIN LIGASE UPL5-LIKE"/>
    <property type="match status" value="1"/>
</dbReference>
<dbReference type="InterPro" id="IPR000569">
    <property type="entry name" value="HECT_dom"/>
</dbReference>
<keyword evidence="10" id="KW-1185">Reference proteome</keyword>
<keyword evidence="4" id="KW-0808">Transferase</keyword>
<dbReference type="Proteomes" id="UP001371456">
    <property type="component" value="Unassembled WGS sequence"/>
</dbReference>
<evidence type="ECO:0000256" key="6">
    <source>
        <dbReference type="PROSITE-ProRule" id="PRU00104"/>
    </source>
</evidence>
<dbReference type="EC" id="2.3.2.26" evidence="3"/>
<feature type="domain" description="HECT" evidence="8">
    <location>
        <begin position="1"/>
        <end position="85"/>
    </location>
</feature>
<dbReference type="GO" id="GO:0006511">
    <property type="term" value="P:ubiquitin-dependent protein catabolic process"/>
    <property type="evidence" value="ECO:0007669"/>
    <property type="project" value="TreeGrafter"/>
</dbReference>
<dbReference type="Pfam" id="PF00632">
    <property type="entry name" value="HECT"/>
    <property type="match status" value="1"/>
</dbReference>
<keyword evidence="7" id="KW-0732">Signal</keyword>
<dbReference type="GO" id="GO:0000209">
    <property type="term" value="P:protein polyubiquitination"/>
    <property type="evidence" value="ECO:0007669"/>
    <property type="project" value="TreeGrafter"/>
</dbReference>
<feature type="chain" id="PRO_5042956021" description="HECT-type E3 ubiquitin transferase" evidence="7">
    <location>
        <begin position="25"/>
        <end position="85"/>
    </location>
</feature>
<dbReference type="AlphaFoldDB" id="A0AAN8SQV1"/>
<protein>
    <recommendedName>
        <fullName evidence="3">HECT-type E3 ubiquitin transferase</fullName>
        <ecNumber evidence="3">2.3.2.26</ecNumber>
    </recommendedName>
</protein>
<gene>
    <name evidence="9" type="ORF">RDI58_028836</name>
</gene>
<dbReference type="EMBL" id="JBANQN010000012">
    <property type="protein sequence ID" value="KAK6773598.1"/>
    <property type="molecule type" value="Genomic_DNA"/>
</dbReference>
<accession>A0AAN8SQV1</accession>
<dbReference type="GO" id="GO:0061630">
    <property type="term" value="F:ubiquitin protein ligase activity"/>
    <property type="evidence" value="ECO:0007669"/>
    <property type="project" value="UniProtKB-EC"/>
</dbReference>
<dbReference type="SUPFAM" id="SSF56204">
    <property type="entry name" value="Hect, E3 ligase catalytic domain"/>
    <property type="match status" value="1"/>
</dbReference>
<dbReference type="PROSITE" id="PS50237">
    <property type="entry name" value="HECT"/>
    <property type="match status" value="1"/>
</dbReference>
<evidence type="ECO:0000256" key="5">
    <source>
        <dbReference type="ARBA" id="ARBA00022786"/>
    </source>
</evidence>
<sequence>MHKIQIGVVFDLVFFLQLAGDGISLEDIRDADPTLYSSCKQILKMNPETMDKDILSLTFAYDVEELGSIKIVELCPKGKNIVVNS</sequence>
<evidence type="ECO:0000256" key="1">
    <source>
        <dbReference type="ARBA" id="ARBA00000885"/>
    </source>
</evidence>
<evidence type="ECO:0000313" key="10">
    <source>
        <dbReference type="Proteomes" id="UP001371456"/>
    </source>
</evidence>
<evidence type="ECO:0000256" key="2">
    <source>
        <dbReference type="ARBA" id="ARBA00004906"/>
    </source>
</evidence>
<comment type="caution">
    <text evidence="9">The sequence shown here is derived from an EMBL/GenBank/DDBJ whole genome shotgun (WGS) entry which is preliminary data.</text>
</comment>
<keyword evidence="5 6" id="KW-0833">Ubl conjugation pathway</keyword>
<evidence type="ECO:0000313" key="9">
    <source>
        <dbReference type="EMBL" id="KAK6773598.1"/>
    </source>
</evidence>
<dbReference type="InterPro" id="IPR035983">
    <property type="entry name" value="Hect_E3_ubiquitin_ligase"/>
</dbReference>
<evidence type="ECO:0000256" key="7">
    <source>
        <dbReference type="SAM" id="SignalP"/>
    </source>
</evidence>
<dbReference type="PANTHER" id="PTHR11254">
    <property type="entry name" value="HECT DOMAIN UBIQUITIN-PROTEIN LIGASE"/>
    <property type="match status" value="1"/>
</dbReference>
<organism evidence="9 10">
    <name type="scientific">Solanum bulbocastanum</name>
    <name type="common">Wild potato</name>
    <dbReference type="NCBI Taxonomy" id="147425"/>
    <lineage>
        <taxon>Eukaryota</taxon>
        <taxon>Viridiplantae</taxon>
        <taxon>Streptophyta</taxon>
        <taxon>Embryophyta</taxon>
        <taxon>Tracheophyta</taxon>
        <taxon>Spermatophyta</taxon>
        <taxon>Magnoliopsida</taxon>
        <taxon>eudicotyledons</taxon>
        <taxon>Gunneridae</taxon>
        <taxon>Pentapetalae</taxon>
        <taxon>asterids</taxon>
        <taxon>lamiids</taxon>
        <taxon>Solanales</taxon>
        <taxon>Solanaceae</taxon>
        <taxon>Solanoideae</taxon>
        <taxon>Solaneae</taxon>
        <taxon>Solanum</taxon>
    </lineage>
</organism>
<comment type="caution">
    <text evidence="6">Lacks conserved residue(s) required for the propagation of feature annotation.</text>
</comment>
<reference evidence="9 10" key="1">
    <citation type="submission" date="2024-02" db="EMBL/GenBank/DDBJ databases">
        <title>de novo genome assembly of Solanum bulbocastanum strain 11H21.</title>
        <authorList>
            <person name="Hosaka A.J."/>
        </authorList>
    </citation>
    <scope>NUCLEOTIDE SEQUENCE [LARGE SCALE GENOMIC DNA]</scope>
    <source>
        <tissue evidence="9">Young leaves</tissue>
    </source>
</reference>
<dbReference type="GO" id="GO:0005737">
    <property type="term" value="C:cytoplasm"/>
    <property type="evidence" value="ECO:0007669"/>
    <property type="project" value="TreeGrafter"/>
</dbReference>
<proteinExistence type="predicted"/>
<comment type="catalytic activity">
    <reaction evidence="1">
        <text>S-ubiquitinyl-[E2 ubiquitin-conjugating enzyme]-L-cysteine + [acceptor protein]-L-lysine = [E2 ubiquitin-conjugating enzyme]-L-cysteine + N(6)-ubiquitinyl-[acceptor protein]-L-lysine.</text>
        <dbReference type="EC" id="2.3.2.26"/>
    </reaction>
</comment>
<feature type="signal peptide" evidence="7">
    <location>
        <begin position="1"/>
        <end position="24"/>
    </location>
</feature>
<evidence type="ECO:0000259" key="8">
    <source>
        <dbReference type="PROSITE" id="PS50237"/>
    </source>
</evidence>